<accession>A0A0A8J690</accession>
<sequence>MMSLLINASNLYVGGGVQVAVSVLEELTKGGQHFIAAVSPVVAKQLSGETLSRCKIIRKTPSNVFNVESRRDLDQLVAENKITKVFTIFGPSYWSPKNVKHAVGFALPWLIYDVSQVFPKLSFREKVKKILLLRLQPYFYKKNADLIFVETDDAKNKLVEQYHFKDSHVVTVPNTINAILQNEDLYDNSILEDLPERNVGDIYLLTISHDYPHKNLTVIPKLIELLPDNYKFIVTLSSSMADIPERYSHRVINVGPVSINQCPALYHYCDALFLPTLLECFSASYVEAMYFKKMIFTSDLPFAHTVCDDSAIYFDPYDANDICDKIISGVEGVHDKVIKQEKADLIFSKLPTAKERALMYMRSIDKL</sequence>
<organism evidence="2">
    <name type="scientific">Escherichia coli</name>
    <dbReference type="NCBI Taxonomy" id="562"/>
    <lineage>
        <taxon>Bacteria</taxon>
        <taxon>Pseudomonadati</taxon>
        <taxon>Pseudomonadota</taxon>
        <taxon>Gammaproteobacteria</taxon>
        <taxon>Enterobacterales</taxon>
        <taxon>Enterobacteriaceae</taxon>
        <taxon>Escherichia</taxon>
    </lineage>
</organism>
<protein>
    <submittedName>
        <fullName evidence="2">Putative glycosyltransferase</fullName>
    </submittedName>
</protein>
<evidence type="ECO:0000313" key="2">
    <source>
        <dbReference type="EMBL" id="BAQ01517.1"/>
    </source>
</evidence>
<keyword evidence="2" id="KW-0808">Transferase</keyword>
<dbReference type="SUPFAM" id="SSF53756">
    <property type="entry name" value="UDP-Glycosyltransferase/glycogen phosphorylase"/>
    <property type="match status" value="1"/>
</dbReference>
<dbReference type="PANTHER" id="PTHR46401">
    <property type="entry name" value="GLYCOSYLTRANSFERASE WBBK-RELATED"/>
    <property type="match status" value="1"/>
</dbReference>
<dbReference type="GO" id="GO:0016757">
    <property type="term" value="F:glycosyltransferase activity"/>
    <property type="evidence" value="ECO:0007669"/>
    <property type="project" value="InterPro"/>
</dbReference>
<dbReference type="PANTHER" id="PTHR46401:SF8">
    <property type="entry name" value="BLL6006 PROTEIN"/>
    <property type="match status" value="1"/>
</dbReference>
<reference evidence="2" key="1">
    <citation type="journal article" date="2014" name="DNA Res.">
        <title>A complete view of the genetic diversity of the Escherichia coli O-antigen biosynthesis gene cluster.</title>
        <authorList>
            <person name="Iguchi A."/>
            <person name="Iyoda S."/>
            <person name="Kikuchi T."/>
            <person name="Ogura Y."/>
            <person name="Katsura K."/>
            <person name="Ohnishi M."/>
            <person name="Hayashi T."/>
            <person name="Thomson N.R."/>
        </authorList>
    </citation>
    <scope>NUCLEOTIDE SEQUENCE</scope>
    <source>
        <strain evidence="2">H708b</strain>
    </source>
</reference>
<dbReference type="AlphaFoldDB" id="A0A0A8J690"/>
<dbReference type="Gene3D" id="3.40.50.2000">
    <property type="entry name" value="Glycogen Phosphorylase B"/>
    <property type="match status" value="1"/>
</dbReference>
<proteinExistence type="predicted"/>
<dbReference type="Pfam" id="PF00534">
    <property type="entry name" value="Glycos_transf_1"/>
    <property type="match status" value="1"/>
</dbReference>
<dbReference type="InterPro" id="IPR001296">
    <property type="entry name" value="Glyco_trans_1"/>
</dbReference>
<evidence type="ECO:0000259" key="1">
    <source>
        <dbReference type="Pfam" id="PF00534"/>
    </source>
</evidence>
<name>A0A0A8J690_ECOLX</name>
<feature type="domain" description="Glycosyl transferase family 1" evidence="1">
    <location>
        <begin position="247"/>
        <end position="328"/>
    </location>
</feature>
<dbReference type="EMBL" id="AB812048">
    <property type="protein sequence ID" value="BAQ01517.1"/>
    <property type="molecule type" value="Genomic_DNA"/>
</dbReference>